<keyword evidence="3" id="KW-1185">Reference proteome</keyword>
<evidence type="ECO:0000313" key="3">
    <source>
        <dbReference type="Proteomes" id="UP000183287"/>
    </source>
</evidence>
<dbReference type="InterPro" id="IPR002559">
    <property type="entry name" value="Transposase_11"/>
</dbReference>
<gene>
    <name evidence="2" type="ORF">SAMN05421863_10605</name>
</gene>
<dbReference type="PANTHER" id="PTHR30007:SF0">
    <property type="entry name" value="TRANSPOSASE"/>
    <property type="match status" value="1"/>
</dbReference>
<dbReference type="AlphaFoldDB" id="A0A1I4U6Q2"/>
<dbReference type="GO" id="GO:0004803">
    <property type="term" value="F:transposase activity"/>
    <property type="evidence" value="ECO:0007669"/>
    <property type="project" value="InterPro"/>
</dbReference>
<dbReference type="EMBL" id="FOUB01000060">
    <property type="protein sequence ID" value="SFM84511.1"/>
    <property type="molecule type" value="Genomic_DNA"/>
</dbReference>
<feature type="domain" description="Transposase IS4-like" evidence="1">
    <location>
        <begin position="50"/>
        <end position="196"/>
    </location>
</feature>
<dbReference type="Proteomes" id="UP000183287">
    <property type="component" value="Unassembled WGS sequence"/>
</dbReference>
<dbReference type="GO" id="GO:0003677">
    <property type="term" value="F:DNA binding"/>
    <property type="evidence" value="ECO:0007669"/>
    <property type="project" value="InterPro"/>
</dbReference>
<organism evidence="2 3">
    <name type="scientific">Nitrosomonas communis</name>
    <dbReference type="NCBI Taxonomy" id="44574"/>
    <lineage>
        <taxon>Bacteria</taxon>
        <taxon>Pseudomonadati</taxon>
        <taxon>Pseudomonadota</taxon>
        <taxon>Betaproteobacteria</taxon>
        <taxon>Nitrosomonadales</taxon>
        <taxon>Nitrosomonadaceae</taxon>
        <taxon>Nitrosomonas</taxon>
    </lineage>
</organism>
<protein>
    <submittedName>
        <fullName evidence="2">Putative transposase</fullName>
    </submittedName>
</protein>
<accession>A0A1I4U6Q2</accession>
<evidence type="ECO:0000259" key="1">
    <source>
        <dbReference type="Pfam" id="PF01609"/>
    </source>
</evidence>
<name>A0A1I4U6Q2_9PROT</name>
<proteinExistence type="predicted"/>
<dbReference type="Pfam" id="PF01609">
    <property type="entry name" value="DDE_Tnp_1"/>
    <property type="match status" value="1"/>
</dbReference>
<dbReference type="GO" id="GO:0006313">
    <property type="term" value="P:DNA transposition"/>
    <property type="evidence" value="ECO:0007669"/>
    <property type="project" value="InterPro"/>
</dbReference>
<sequence>MAADADDFPPWQTVYDHFSRWNKRGVWEKCLDRLTIFCRQKAGRCAVPSYGIIDAQSVKTQYASEERGIDGGKKIKGHKRHVVVDILGNLLHVKVHAANMSDTKSACIVLESVIDKCPSLKAFSGDAGYRGTAVDFAASRLGLSLHISEKIEGKWAVLPKRWVAERTFSWLGNFRRLSKDFEILTGTAVNMMRIAMMKITLAKCV</sequence>
<dbReference type="NCBIfam" id="NF033580">
    <property type="entry name" value="transpos_IS5_3"/>
    <property type="match status" value="1"/>
</dbReference>
<dbReference type="RefSeq" id="WP_074906662.1">
    <property type="nucleotide sequence ID" value="NZ_FOUB01000060.1"/>
</dbReference>
<reference evidence="3" key="1">
    <citation type="submission" date="2016-10" db="EMBL/GenBank/DDBJ databases">
        <authorList>
            <person name="Varghese N."/>
            <person name="Submissions S."/>
        </authorList>
    </citation>
    <scope>NUCLEOTIDE SEQUENCE [LARGE SCALE GENOMIC DNA]</scope>
    <source>
        <strain evidence="3">Nm44</strain>
    </source>
</reference>
<dbReference type="PANTHER" id="PTHR30007">
    <property type="entry name" value="PHP DOMAIN PROTEIN"/>
    <property type="match status" value="1"/>
</dbReference>
<evidence type="ECO:0000313" key="2">
    <source>
        <dbReference type="EMBL" id="SFM84511.1"/>
    </source>
</evidence>